<dbReference type="InterPro" id="IPR029062">
    <property type="entry name" value="Class_I_gatase-like"/>
</dbReference>
<dbReference type="PANTHER" id="PTHR43235">
    <property type="entry name" value="GLUTAMINE AMIDOTRANSFERASE PB2B2.05-RELATED"/>
    <property type="match status" value="1"/>
</dbReference>
<dbReference type="Proteomes" id="UP000823486">
    <property type="component" value="Unassembled WGS sequence"/>
</dbReference>
<proteinExistence type="predicted"/>
<dbReference type="Gene3D" id="3.40.50.880">
    <property type="match status" value="1"/>
</dbReference>
<name>A0ABS2QIV4_9BACI</name>
<dbReference type="PROSITE" id="PS51273">
    <property type="entry name" value="GATASE_TYPE_1"/>
    <property type="match status" value="1"/>
</dbReference>
<dbReference type="InterPro" id="IPR044668">
    <property type="entry name" value="PuuD-like"/>
</dbReference>
<organism evidence="1 2">
    <name type="scientific">Peribacillus deserti</name>
    <dbReference type="NCBI Taxonomy" id="673318"/>
    <lineage>
        <taxon>Bacteria</taxon>
        <taxon>Bacillati</taxon>
        <taxon>Bacillota</taxon>
        <taxon>Bacilli</taxon>
        <taxon>Bacillales</taxon>
        <taxon>Bacillaceae</taxon>
        <taxon>Peribacillus</taxon>
    </lineage>
</organism>
<dbReference type="EMBL" id="JAFBFI010000010">
    <property type="protein sequence ID" value="MBM7693073.1"/>
    <property type="molecule type" value="Genomic_DNA"/>
</dbReference>
<dbReference type="CDD" id="cd01745">
    <property type="entry name" value="GATase1_2"/>
    <property type="match status" value="1"/>
</dbReference>
<dbReference type="InterPro" id="IPR011697">
    <property type="entry name" value="Peptidase_C26"/>
</dbReference>
<comment type="caution">
    <text evidence="1">The sequence shown here is derived from an EMBL/GenBank/DDBJ whole genome shotgun (WGS) entry which is preliminary data.</text>
</comment>
<keyword evidence="2" id="KW-1185">Reference proteome</keyword>
<evidence type="ECO:0000313" key="2">
    <source>
        <dbReference type="Proteomes" id="UP000823486"/>
    </source>
</evidence>
<accession>A0ABS2QIV4</accession>
<keyword evidence="1" id="KW-0315">Glutamine amidotransferase</keyword>
<gene>
    <name evidence="1" type="ORF">JOC77_002512</name>
</gene>
<reference evidence="1 2" key="1">
    <citation type="submission" date="2021-01" db="EMBL/GenBank/DDBJ databases">
        <title>Genomic Encyclopedia of Type Strains, Phase IV (KMG-IV): sequencing the most valuable type-strain genomes for metagenomic binning, comparative biology and taxonomic classification.</title>
        <authorList>
            <person name="Goeker M."/>
        </authorList>
    </citation>
    <scope>NUCLEOTIDE SEQUENCE [LARGE SCALE GENOMIC DNA]</scope>
    <source>
        <strain evidence="1 2">DSM 105482</strain>
    </source>
</reference>
<sequence>MMNTRKPIIGITATTLDISGFDSVYLHYSYAESVIRAGGVPIVIPIGNEELAKEWVLMCDGILLSGGEDMDPFHFGAEPHPKLGKVTQERDQIELDLIHYARSEQLPIFGICRGIQVLNVALGGDLIQDIESEKPEYIKHTQIAARAAATHSITIERESLLHQITGKDELRVNSFHHQAVGKVAPSLKTSAVSKDGIIEAVEAAEPGLGWMLAVQWHPEDMTGVNQEMNQLFTEFINVCKLNK</sequence>
<dbReference type="RefSeq" id="WP_239558729.1">
    <property type="nucleotide sequence ID" value="NZ_JAFBFI010000010.1"/>
</dbReference>
<dbReference type="Pfam" id="PF07722">
    <property type="entry name" value="Peptidase_C26"/>
    <property type="match status" value="1"/>
</dbReference>
<protein>
    <submittedName>
        <fullName evidence="1">Glutamine amidotransferase</fullName>
    </submittedName>
</protein>
<evidence type="ECO:0000313" key="1">
    <source>
        <dbReference type="EMBL" id="MBM7693073.1"/>
    </source>
</evidence>
<dbReference type="PANTHER" id="PTHR43235:SF1">
    <property type="entry name" value="GLUTAMINE AMIDOTRANSFERASE PB2B2.05-RELATED"/>
    <property type="match status" value="1"/>
</dbReference>
<dbReference type="SUPFAM" id="SSF52317">
    <property type="entry name" value="Class I glutamine amidotransferase-like"/>
    <property type="match status" value="1"/>
</dbReference>